<dbReference type="EMBL" id="AZLZ01002452">
    <property type="protein sequence ID" value="ETJ15571.1"/>
    <property type="molecule type" value="Genomic_DNA"/>
</dbReference>
<organism evidence="1 2">
    <name type="scientific">Escherichia coli DORA_A_5_14_21</name>
    <dbReference type="NCBI Taxonomy" id="1403943"/>
    <lineage>
        <taxon>Bacteria</taxon>
        <taxon>Pseudomonadati</taxon>
        <taxon>Pseudomonadota</taxon>
        <taxon>Gammaproteobacteria</taxon>
        <taxon>Enterobacterales</taxon>
        <taxon>Enterobacteriaceae</taxon>
        <taxon>Escherichia</taxon>
    </lineage>
</organism>
<comment type="caution">
    <text evidence="1">The sequence shown here is derived from an EMBL/GenBank/DDBJ whole genome shotgun (WGS) entry which is preliminary data.</text>
</comment>
<gene>
    <name evidence="1" type="ORF">Q609_ECAC02452G0002</name>
</gene>
<evidence type="ECO:0000313" key="2">
    <source>
        <dbReference type="Proteomes" id="UP000018853"/>
    </source>
</evidence>
<evidence type="ECO:0000313" key="1">
    <source>
        <dbReference type="EMBL" id="ETJ15571.1"/>
    </source>
</evidence>
<dbReference type="PATRIC" id="fig|1403943.3.peg.4691"/>
<reference evidence="1 2" key="1">
    <citation type="submission" date="2013-12" db="EMBL/GenBank/DDBJ databases">
        <title>A Varibaculum cambriense genome reconstructed from a premature infant gut community with otherwise low bacterial novelty that shifts toward anaerobic metabolism during the third week of life.</title>
        <authorList>
            <person name="Brown C.T."/>
            <person name="Sharon I."/>
            <person name="Thomas B.C."/>
            <person name="Castelle C.J."/>
            <person name="Morowitz M.J."/>
            <person name="Banfield J.F."/>
        </authorList>
    </citation>
    <scope>NUCLEOTIDE SEQUENCE [LARGE SCALE GENOMIC DNA]</scope>
    <source>
        <strain evidence="2">DORA_A_5_14_21</strain>
    </source>
</reference>
<dbReference type="Proteomes" id="UP000018853">
    <property type="component" value="Unassembled WGS sequence"/>
</dbReference>
<dbReference type="Pfam" id="PF13957">
    <property type="entry name" value="YafO_toxin"/>
    <property type="match status" value="1"/>
</dbReference>
<feature type="non-terminal residue" evidence="1">
    <location>
        <position position="1"/>
    </location>
</feature>
<dbReference type="AlphaFoldDB" id="W1WC84"/>
<dbReference type="InterPro" id="IPR020353">
    <property type="entry name" value="Toxin_YafO"/>
</dbReference>
<sequence>LANVNNPFPPQLRQFSRTNDEAHLVYCQGAFDEQAWLLIAILKPEPHKLARDNNQMHKIGKMAEAFRMRF</sequence>
<proteinExistence type="predicted"/>
<name>W1WC84_ECOLX</name>
<accession>W1WC84</accession>
<protein>
    <submittedName>
        <fullName evidence="1">mRNA interferase YafO</fullName>
    </submittedName>
</protein>